<feature type="coiled-coil region" evidence="1">
    <location>
        <begin position="159"/>
        <end position="193"/>
    </location>
</feature>
<feature type="chain" id="PRO_5046541267" description="ARB-07466-like C-terminal domain-containing protein" evidence="3">
    <location>
        <begin position="39"/>
        <end position="343"/>
    </location>
</feature>
<evidence type="ECO:0000256" key="2">
    <source>
        <dbReference type="SAM" id="MobiDB-lite"/>
    </source>
</evidence>
<proteinExistence type="predicted"/>
<gene>
    <name evidence="5" type="ORF">HKK74_33440</name>
</gene>
<dbReference type="RefSeq" id="WP_187247402.1">
    <property type="nucleotide sequence ID" value="NZ_BAAAOK010000001.1"/>
</dbReference>
<organism evidence="5 6">
    <name type="scientific">Actinomadura alba</name>
    <dbReference type="NCBI Taxonomy" id="406431"/>
    <lineage>
        <taxon>Bacteria</taxon>
        <taxon>Bacillati</taxon>
        <taxon>Actinomycetota</taxon>
        <taxon>Actinomycetes</taxon>
        <taxon>Streptosporangiales</taxon>
        <taxon>Thermomonosporaceae</taxon>
        <taxon>Actinomadura</taxon>
    </lineage>
</organism>
<evidence type="ECO:0000313" key="6">
    <source>
        <dbReference type="Proteomes" id="UP000805614"/>
    </source>
</evidence>
<sequence>MVTPHAPRRALTWSRRGAAALAVAAAALLLPPVSPGLAQPPIAAAPLPSAAPDPAKTFKDLKKRADALEKEYRGDLETLGDAKKSAQRATDEAERTGEALEKAREEIRRLAASSYMRGGFDSAAALLSAPQAGGSAGADMVEYLARDNAQQVRALTTLAAGAEQSRKAAQTRIDKVRKEVDELEGQRTRVKKLLAKYKPETPTRQAAAPSGGGRPDGAASGAKSTIIGNTMTARMRTVLLEVDGKFGAFPAIGCYRAGDPQDHGSGRACDFMESTGGSMPSASATAHGDSVAQHVISNASRLGLKYVIWRQRIYDMRNPGWRAMENRGGITANHYDHVHISVF</sequence>
<comment type="caution">
    <text evidence="5">The sequence shown here is derived from an EMBL/GenBank/DDBJ whole genome shotgun (WGS) entry which is preliminary data.</text>
</comment>
<evidence type="ECO:0000313" key="5">
    <source>
        <dbReference type="EMBL" id="MBC6470361.1"/>
    </source>
</evidence>
<feature type="domain" description="ARB-07466-like C-terminal" evidence="4">
    <location>
        <begin position="229"/>
        <end position="335"/>
    </location>
</feature>
<name>A0ABR7M002_9ACTN</name>
<keyword evidence="6" id="KW-1185">Reference proteome</keyword>
<accession>A0ABR7M002</accession>
<feature type="signal peptide" evidence="3">
    <location>
        <begin position="1"/>
        <end position="38"/>
    </location>
</feature>
<dbReference type="Proteomes" id="UP000805614">
    <property type="component" value="Unassembled WGS sequence"/>
</dbReference>
<protein>
    <recommendedName>
        <fullName evidence="4">ARB-07466-like C-terminal domain-containing protein</fullName>
    </recommendedName>
</protein>
<dbReference type="Pfam" id="PF26571">
    <property type="entry name" value="VldE"/>
    <property type="match status" value="1"/>
</dbReference>
<keyword evidence="3" id="KW-0732">Signal</keyword>
<dbReference type="InterPro" id="IPR058593">
    <property type="entry name" value="ARB_07466-like_C"/>
</dbReference>
<keyword evidence="1" id="KW-0175">Coiled coil</keyword>
<feature type="region of interest" description="Disordered" evidence="2">
    <location>
        <begin position="196"/>
        <end position="223"/>
    </location>
</feature>
<reference evidence="5 6" key="1">
    <citation type="submission" date="2020-06" db="EMBL/GenBank/DDBJ databases">
        <title>Actinomadura xiongansis sp. nov., isolated from soil of Baiyangdian.</title>
        <authorList>
            <person name="Zhang X."/>
        </authorList>
    </citation>
    <scope>NUCLEOTIDE SEQUENCE [LARGE SCALE GENOMIC DNA]</scope>
    <source>
        <strain evidence="5 6">HBUM206468</strain>
    </source>
</reference>
<evidence type="ECO:0000259" key="4">
    <source>
        <dbReference type="Pfam" id="PF26571"/>
    </source>
</evidence>
<evidence type="ECO:0000256" key="3">
    <source>
        <dbReference type="SAM" id="SignalP"/>
    </source>
</evidence>
<feature type="region of interest" description="Disordered" evidence="2">
    <location>
        <begin position="78"/>
        <end position="99"/>
    </location>
</feature>
<evidence type="ECO:0000256" key="1">
    <source>
        <dbReference type="SAM" id="Coils"/>
    </source>
</evidence>
<dbReference type="EMBL" id="JABVEC010000040">
    <property type="protein sequence ID" value="MBC6470361.1"/>
    <property type="molecule type" value="Genomic_DNA"/>
</dbReference>